<keyword evidence="4" id="KW-0963">Cytoplasm</keyword>
<dbReference type="PANTHER" id="PTHR45418:SF1">
    <property type="entry name" value="CANCER_TESTIS ANTIGEN 55"/>
    <property type="match status" value="1"/>
</dbReference>
<dbReference type="SUPFAM" id="SSF52540">
    <property type="entry name" value="P-loop containing nucleoside triphosphate hydrolases"/>
    <property type="match status" value="1"/>
</dbReference>
<comment type="subcellular location">
    <subcellularLocation>
        <location evidence="1">Cytoplasm</location>
    </subcellularLocation>
</comment>
<dbReference type="Pfam" id="PF21634">
    <property type="entry name" value="MOV-10_beta-barrel"/>
    <property type="match status" value="1"/>
</dbReference>
<evidence type="ECO:0000313" key="11">
    <source>
        <dbReference type="EMBL" id="KAF7274559.1"/>
    </source>
</evidence>
<dbReference type="GO" id="GO:0016787">
    <property type="term" value="F:hydrolase activity"/>
    <property type="evidence" value="ECO:0007669"/>
    <property type="project" value="UniProtKB-KW"/>
</dbReference>
<dbReference type="InterPro" id="IPR027417">
    <property type="entry name" value="P-loop_NTPase"/>
</dbReference>
<dbReference type="AlphaFoldDB" id="A0A834MDV2"/>
<evidence type="ECO:0000256" key="2">
    <source>
        <dbReference type="ARBA" id="ARBA00005601"/>
    </source>
</evidence>
<evidence type="ECO:0000256" key="4">
    <source>
        <dbReference type="ARBA" id="ARBA00022490"/>
    </source>
</evidence>
<dbReference type="InterPro" id="IPR041677">
    <property type="entry name" value="DNA2/NAM7_AAA_11"/>
</dbReference>
<evidence type="ECO:0000256" key="1">
    <source>
        <dbReference type="ARBA" id="ARBA00004496"/>
    </source>
</evidence>
<dbReference type="InterPro" id="IPR041679">
    <property type="entry name" value="DNA2/NAM7-like_C"/>
</dbReference>
<dbReference type="InterPro" id="IPR003593">
    <property type="entry name" value="AAA+_ATPase"/>
</dbReference>
<dbReference type="OrthoDB" id="6513042at2759"/>
<evidence type="ECO:0000313" key="12">
    <source>
        <dbReference type="Proteomes" id="UP000625711"/>
    </source>
</evidence>
<keyword evidence="7" id="KW-0347">Helicase</keyword>
<comment type="catalytic activity">
    <reaction evidence="9">
        <text>ATP + H2O = ADP + phosphate + H(+)</text>
        <dbReference type="Rhea" id="RHEA:13065"/>
        <dbReference type="ChEBI" id="CHEBI:15377"/>
        <dbReference type="ChEBI" id="CHEBI:15378"/>
        <dbReference type="ChEBI" id="CHEBI:30616"/>
        <dbReference type="ChEBI" id="CHEBI:43474"/>
        <dbReference type="ChEBI" id="CHEBI:456216"/>
        <dbReference type="EC" id="3.6.4.13"/>
    </reaction>
</comment>
<evidence type="ECO:0000259" key="10">
    <source>
        <dbReference type="SMART" id="SM00382"/>
    </source>
</evidence>
<sequence>MACPICLVETEDNDDLHTATFKHKFNFALRDFEIAKANLCGNRYGVELSIDIDPLNGYQYDFTEMQIGCLYLNISSDNFRKHNNEINFLCKLKNKRTRNMDPVYLTYCGILHPYRAFHMEDPTFDLTTFKQLLPGADYIIKVKFKLDQTHVSNYKIPIYFTIQTVSENEKIQVFSIAKSIVVAVHDDLILDDFIPIKSPFKGSKWESTKVIPSKFKYSEIKEFQIPPAYMSPLFSGLNPSRSDATTKKLLNLLEPGHVTINNYEEFFHILLWLEETCEIVGLSCYNMENVRLRHLESDMLQLLVPGLAEKRPSIIVGDEVEIKVHGDHTSYIGRVGRIEDQYIYINHLNDVILSVVCNNPEMDMDVRFHLGRIHLERMHIGVHNVVASGYVKNLFPKIELAKIAVKKRYKIGQNDFFNGNVYNNPEQLNAVEDIVNNTSRGAPYLVYGPPGTGKTVTIVEAILQLKKLGNKKIMVCAPSNAACNMLTEKLTKFCKTSELKRIMSQNADLSSVHKNIIDYCNIYIDGSDITIIPVEKQDINKYSIVITTLVLSGKYTGIYYPDVLFIDEAAQAREPEACCAIGLLSPGKQLVLAGDPQQLGPTTQSDTCKSHGYEISLFERLYKMPIYQHPHFMTMLKLNFRSNKDVIDIPNKLFYNNQLRPVSKDAATDPICGVFVYRLIVNDNVGAKHRSPIEFCSVIAKEQRQGRSPSYYNNREILMVSKYVEKLTSFKFDNPIFNVKPHEIGVVTPYIRQVYKIRENLKNLKKEWNDIDVGTTEAFQGREKRVIIISTVRAQEDLLLYDRKYKLGFVGEAKRFNVAVTRAKSKLIVVGNPMVLHTDSKFTALMEQAREMGTLCGAPFVPRTEVVREDILRRFNKMYIKDKQIKS</sequence>
<evidence type="ECO:0000256" key="7">
    <source>
        <dbReference type="ARBA" id="ARBA00022806"/>
    </source>
</evidence>
<dbReference type="GO" id="GO:0003724">
    <property type="term" value="F:RNA helicase activity"/>
    <property type="evidence" value="ECO:0007669"/>
    <property type="project" value="UniProtKB-EC"/>
</dbReference>
<name>A0A834MDV2_RHYFE</name>
<dbReference type="InterPro" id="IPR047187">
    <property type="entry name" value="SF1_C_Upf1"/>
</dbReference>
<evidence type="ECO:0000256" key="8">
    <source>
        <dbReference type="ARBA" id="ARBA00022840"/>
    </source>
</evidence>
<evidence type="ECO:0000256" key="5">
    <source>
        <dbReference type="ARBA" id="ARBA00022741"/>
    </source>
</evidence>
<dbReference type="SMART" id="SM00382">
    <property type="entry name" value="AAA"/>
    <property type="match status" value="1"/>
</dbReference>
<keyword evidence="8" id="KW-0067">ATP-binding</keyword>
<feature type="domain" description="AAA+ ATPase" evidence="10">
    <location>
        <begin position="440"/>
        <end position="681"/>
    </location>
</feature>
<keyword evidence="5" id="KW-0547">Nucleotide-binding</keyword>
<dbReference type="Gene3D" id="3.40.50.300">
    <property type="entry name" value="P-loop containing nucleotide triphosphate hydrolases"/>
    <property type="match status" value="2"/>
</dbReference>
<protein>
    <recommendedName>
        <fullName evidence="3">RNA helicase</fullName>
        <ecNumber evidence="3">3.6.4.13</ecNumber>
    </recommendedName>
</protein>
<dbReference type="Pfam" id="PF13086">
    <property type="entry name" value="AAA_11"/>
    <property type="match status" value="2"/>
</dbReference>
<dbReference type="Pfam" id="PF13087">
    <property type="entry name" value="AAA_12"/>
    <property type="match status" value="1"/>
</dbReference>
<gene>
    <name evidence="11" type="ORF">GWI33_012793</name>
</gene>
<dbReference type="GO" id="GO:0005737">
    <property type="term" value="C:cytoplasm"/>
    <property type="evidence" value="ECO:0007669"/>
    <property type="project" value="UniProtKB-SubCell"/>
</dbReference>
<dbReference type="Proteomes" id="UP000625711">
    <property type="component" value="Unassembled WGS sequence"/>
</dbReference>
<organism evidence="11 12">
    <name type="scientific">Rhynchophorus ferrugineus</name>
    <name type="common">Red palm weevil</name>
    <name type="synonym">Curculio ferrugineus</name>
    <dbReference type="NCBI Taxonomy" id="354439"/>
    <lineage>
        <taxon>Eukaryota</taxon>
        <taxon>Metazoa</taxon>
        <taxon>Ecdysozoa</taxon>
        <taxon>Arthropoda</taxon>
        <taxon>Hexapoda</taxon>
        <taxon>Insecta</taxon>
        <taxon>Pterygota</taxon>
        <taxon>Neoptera</taxon>
        <taxon>Endopterygota</taxon>
        <taxon>Coleoptera</taxon>
        <taxon>Polyphaga</taxon>
        <taxon>Cucujiformia</taxon>
        <taxon>Curculionidae</taxon>
        <taxon>Dryophthorinae</taxon>
        <taxon>Rhynchophorus</taxon>
    </lineage>
</organism>
<dbReference type="GO" id="GO:0005524">
    <property type="term" value="F:ATP binding"/>
    <property type="evidence" value="ECO:0007669"/>
    <property type="project" value="UniProtKB-KW"/>
</dbReference>
<evidence type="ECO:0000256" key="9">
    <source>
        <dbReference type="ARBA" id="ARBA00047984"/>
    </source>
</evidence>
<dbReference type="EC" id="3.6.4.13" evidence="3"/>
<keyword evidence="6" id="KW-0378">Hydrolase</keyword>
<dbReference type="EMBL" id="JAACXV010012597">
    <property type="protein sequence ID" value="KAF7274559.1"/>
    <property type="molecule type" value="Genomic_DNA"/>
</dbReference>
<accession>A0A834MDV2</accession>
<proteinExistence type="inferred from homology"/>
<evidence type="ECO:0000256" key="3">
    <source>
        <dbReference type="ARBA" id="ARBA00012552"/>
    </source>
</evidence>
<dbReference type="PANTHER" id="PTHR45418">
    <property type="entry name" value="CANCER/TESTIS ANTIGEN 55"/>
    <property type="match status" value="1"/>
</dbReference>
<evidence type="ECO:0000256" key="6">
    <source>
        <dbReference type="ARBA" id="ARBA00022801"/>
    </source>
</evidence>
<dbReference type="CDD" id="cd18808">
    <property type="entry name" value="SF1_C_Upf1"/>
    <property type="match status" value="1"/>
</dbReference>
<dbReference type="InterPro" id="IPR049080">
    <property type="entry name" value="MOV-10-like_beta-barrel"/>
</dbReference>
<comment type="caution">
    <text evidence="11">The sequence shown here is derived from an EMBL/GenBank/DDBJ whole genome shotgun (WGS) entry which is preliminary data.</text>
</comment>
<keyword evidence="12" id="KW-1185">Reference proteome</keyword>
<comment type="similarity">
    <text evidence="2">Belongs to the DNA2/NAM7 helicase family. SDE3 subfamily.</text>
</comment>
<reference evidence="11" key="1">
    <citation type="submission" date="2020-08" db="EMBL/GenBank/DDBJ databases">
        <title>Genome sequencing and assembly of the red palm weevil Rhynchophorus ferrugineus.</title>
        <authorList>
            <person name="Dias G.B."/>
            <person name="Bergman C.M."/>
            <person name="Manee M."/>
        </authorList>
    </citation>
    <scope>NUCLEOTIDE SEQUENCE</scope>
    <source>
        <strain evidence="11">AA-2017</strain>
        <tissue evidence="11">Whole larva</tissue>
    </source>
</reference>